<keyword evidence="3" id="KW-1185">Reference proteome</keyword>
<organism evidence="2 3">
    <name type="scientific">Candidatus Nitrospira allomarina</name>
    <dbReference type="NCBI Taxonomy" id="3020900"/>
    <lineage>
        <taxon>Bacteria</taxon>
        <taxon>Pseudomonadati</taxon>
        <taxon>Nitrospirota</taxon>
        <taxon>Nitrospiria</taxon>
        <taxon>Nitrospirales</taxon>
        <taxon>Nitrospiraceae</taxon>
        <taxon>Nitrospira</taxon>
    </lineage>
</organism>
<dbReference type="EMBL" id="CP116967">
    <property type="protein sequence ID" value="WNM58253.1"/>
    <property type="molecule type" value="Genomic_DNA"/>
</dbReference>
<name>A0AA96GAL4_9BACT</name>
<evidence type="ECO:0000313" key="2">
    <source>
        <dbReference type="EMBL" id="WNM58253.1"/>
    </source>
</evidence>
<dbReference type="GO" id="GO:0016747">
    <property type="term" value="F:acyltransferase activity, transferring groups other than amino-acyl groups"/>
    <property type="evidence" value="ECO:0007669"/>
    <property type="project" value="InterPro"/>
</dbReference>
<gene>
    <name evidence="2" type="ORF">PP769_00405</name>
</gene>
<evidence type="ECO:0000259" key="1">
    <source>
        <dbReference type="PROSITE" id="PS51186"/>
    </source>
</evidence>
<dbReference type="SUPFAM" id="SSF55729">
    <property type="entry name" value="Acyl-CoA N-acyltransferases (Nat)"/>
    <property type="match status" value="1"/>
</dbReference>
<protein>
    <submittedName>
        <fullName evidence="2">GNAT family N-acetyltransferase</fullName>
    </submittedName>
</protein>
<dbReference type="Proteomes" id="UP001302719">
    <property type="component" value="Chromosome"/>
</dbReference>
<dbReference type="InterPro" id="IPR016181">
    <property type="entry name" value="Acyl_CoA_acyltransferase"/>
</dbReference>
<dbReference type="InterPro" id="IPR000182">
    <property type="entry name" value="GNAT_dom"/>
</dbReference>
<dbReference type="Pfam" id="PF00583">
    <property type="entry name" value="Acetyltransf_1"/>
    <property type="match status" value="1"/>
</dbReference>
<dbReference type="PROSITE" id="PS51186">
    <property type="entry name" value="GNAT"/>
    <property type="match status" value="1"/>
</dbReference>
<evidence type="ECO:0000313" key="3">
    <source>
        <dbReference type="Proteomes" id="UP001302719"/>
    </source>
</evidence>
<dbReference type="AlphaFoldDB" id="A0AA96GAL4"/>
<accession>A0AA96GAL4</accession>
<dbReference type="RefSeq" id="WP_312643825.1">
    <property type="nucleotide sequence ID" value="NZ_CP116967.1"/>
</dbReference>
<dbReference type="CDD" id="cd04301">
    <property type="entry name" value="NAT_SF"/>
    <property type="match status" value="1"/>
</dbReference>
<sequence length="245" mass="27786">MPLPWDSQHFEISVGQIITPELTDSELMSILIYAKENGYRLIYWATSPKRMIPLPILRSFSGSLVDKKITYRRKLSSDSTVGGEKMPSIPVQAIEYPLLPANKQLVNLALIGGGHSRFYIDPCIPRDKFASLYHIWINRSTLHEVADVVFVVPDSRNREEYLGMVTGSTKNGMGKIGLMGVQKKVQGQGIGSLLIKRLHEWLLSNGIKISEAITQKDNVQACKFYERSGYLPESLQNYYHFWIPQ</sequence>
<dbReference type="KEGG" id="nall:PP769_00405"/>
<feature type="domain" description="N-acetyltransferase" evidence="1">
    <location>
        <begin position="89"/>
        <end position="245"/>
    </location>
</feature>
<dbReference type="Gene3D" id="3.40.630.30">
    <property type="match status" value="1"/>
</dbReference>
<proteinExistence type="predicted"/>
<reference evidence="2 3" key="1">
    <citation type="submission" date="2023-01" db="EMBL/GenBank/DDBJ databases">
        <title>Cultivation and genomic characterization of new, ubiquitous marine nitrite-oxidizing bacteria from the Nitrospirales.</title>
        <authorList>
            <person name="Mueller A.J."/>
            <person name="Daebeler A."/>
            <person name="Herbold C.W."/>
            <person name="Kirkegaard R.H."/>
            <person name="Daims H."/>
        </authorList>
    </citation>
    <scope>NUCLEOTIDE SEQUENCE [LARGE SCALE GENOMIC DNA]</scope>
    <source>
        <strain evidence="2 3">VA</strain>
    </source>
</reference>